<protein>
    <recommendedName>
        <fullName evidence="4">Aerotolerance regulator N-terminal domain-containing protein</fullName>
    </recommendedName>
</protein>
<organism evidence="2 3">
    <name type="scientific">Brevundimonas vesicularis</name>
    <name type="common">Pseudomonas vesicularis</name>
    <dbReference type="NCBI Taxonomy" id="41276"/>
    <lineage>
        <taxon>Bacteria</taxon>
        <taxon>Pseudomonadati</taxon>
        <taxon>Pseudomonadota</taxon>
        <taxon>Alphaproteobacteria</taxon>
        <taxon>Caulobacterales</taxon>
        <taxon>Caulobacteraceae</taxon>
        <taxon>Brevundimonas</taxon>
    </lineage>
</organism>
<dbReference type="RefSeq" id="WP_146756702.1">
    <property type="nucleotide sequence ID" value="NZ_UAQP01000005.1"/>
</dbReference>
<proteinExistence type="predicted"/>
<evidence type="ECO:0008006" key="4">
    <source>
        <dbReference type="Google" id="ProtNLM"/>
    </source>
</evidence>
<evidence type="ECO:0000313" key="2">
    <source>
        <dbReference type="EMBL" id="SPU52365.1"/>
    </source>
</evidence>
<evidence type="ECO:0000256" key="1">
    <source>
        <dbReference type="SAM" id="Phobius"/>
    </source>
</evidence>
<name>A0A2X1CVB5_BREVE</name>
<feature type="transmembrane region" description="Helical" evidence="1">
    <location>
        <begin position="62"/>
        <end position="79"/>
    </location>
</feature>
<keyword evidence="1" id="KW-1133">Transmembrane helix</keyword>
<keyword evidence="1" id="KW-0812">Transmembrane</keyword>
<dbReference type="EMBL" id="UAQP01000005">
    <property type="protein sequence ID" value="SPU52365.1"/>
    <property type="molecule type" value="Genomic_DNA"/>
</dbReference>
<evidence type="ECO:0000313" key="3">
    <source>
        <dbReference type="Proteomes" id="UP000251186"/>
    </source>
</evidence>
<keyword evidence="1" id="KW-0472">Membrane</keyword>
<reference evidence="2 3" key="1">
    <citation type="submission" date="2018-06" db="EMBL/GenBank/DDBJ databases">
        <authorList>
            <consortium name="Pathogen Informatics"/>
            <person name="Doyle S."/>
        </authorList>
    </citation>
    <scope>NUCLEOTIDE SEQUENCE [LARGE SCALE GENOMIC DNA]</scope>
    <source>
        <strain evidence="2 3">NCTC11166</strain>
    </source>
</reference>
<sequence>MSFLSLPMWAVIAGAVGLAALLFALQILKARQKLVRIAAAGLWAQAARVTPLRVFRQRFQRWLAYLLILAITLLLWIAGARPEMTPDRDAANHIFYLDASAVLMGRDDLAQARRALIADARNTDPARRAVYLDGSVATPLLRPGENLALLSQRLDGVKARPAPSSFAHAVAGRELDGEMSSGRPSVIHYYGAWSGARTVAPSADRRLVYGYLAAPTPDNRGVVALGASPAASGDAGRADILVEAIGADGRPLPADALRFSRDGRDVVADTLVRPDGRLIIRDVVADGALFTVRLARSDAFPADDKASLRLPDRGPVNVALSPGAPAAVVRAVRLNPAFSVTAPQDAQVVVRRSGERFGENRPALVVTQSGDQPAFVFTYGVGEPEPDLSGALDALGMSDVETQALARTTRRDVSAETRPGQQRSVAVWSAMFDDGGGFPSAASFPVFVSRTLSWLMDAGPWVPYAQADTDLTDQSDLYGLSSDRRIAERALNGDLYLSQAGETRIGDLRLAVSLTDREITMDAARAAPSDVVVTPVRGPAVDLLFILLVVIAGLLLLLEWRLHQRGAMA</sequence>
<gene>
    <name evidence="2" type="ORF">NCTC11166_00688</name>
</gene>
<feature type="transmembrane region" description="Helical" evidence="1">
    <location>
        <begin position="6"/>
        <end position="28"/>
    </location>
</feature>
<feature type="transmembrane region" description="Helical" evidence="1">
    <location>
        <begin position="540"/>
        <end position="558"/>
    </location>
</feature>
<accession>A0A2X1CVB5</accession>
<dbReference type="AlphaFoldDB" id="A0A2X1CVB5"/>
<dbReference type="Proteomes" id="UP000251186">
    <property type="component" value="Unassembled WGS sequence"/>
</dbReference>